<feature type="transmembrane region" description="Helical" evidence="9">
    <location>
        <begin position="415"/>
        <end position="433"/>
    </location>
</feature>
<feature type="domain" description="Major facilitator superfamily (MFS) profile" evidence="10">
    <location>
        <begin position="26"/>
        <end position="476"/>
    </location>
</feature>
<feature type="transmembrane region" description="Helical" evidence="9">
    <location>
        <begin position="373"/>
        <end position="394"/>
    </location>
</feature>
<dbReference type="SUPFAM" id="SSF103473">
    <property type="entry name" value="MFS general substrate transporter"/>
    <property type="match status" value="1"/>
</dbReference>
<dbReference type="RefSeq" id="WP_258790921.1">
    <property type="nucleotide sequence ID" value="NZ_JANUGQ010000039.1"/>
</dbReference>
<keyword evidence="4" id="KW-1003">Cell membrane</keyword>
<evidence type="ECO:0000256" key="3">
    <source>
        <dbReference type="ARBA" id="ARBA00022448"/>
    </source>
</evidence>
<feature type="transmembrane region" description="Helical" evidence="9">
    <location>
        <begin position="64"/>
        <end position="83"/>
    </location>
</feature>
<dbReference type="InterPro" id="IPR020846">
    <property type="entry name" value="MFS_dom"/>
</dbReference>
<proteinExistence type="inferred from homology"/>
<dbReference type="InterPro" id="IPR004638">
    <property type="entry name" value="EmrB-like"/>
</dbReference>
<dbReference type="PROSITE" id="PS50850">
    <property type="entry name" value="MFS"/>
    <property type="match status" value="1"/>
</dbReference>
<comment type="caution">
    <text evidence="11">The sequence shown here is derived from an EMBL/GenBank/DDBJ whole genome shotgun (WGS) entry which is preliminary data.</text>
</comment>
<keyword evidence="5 9" id="KW-0812">Transmembrane</keyword>
<sequence>MDPTVARRDTPSRPRPEPLDPALIRLGSVLILGAVLAQLDATIVNVGLGPMADSLDTSMATVQWVSAGYLLTVAFVAPLSGWLQKRYGGKRVWLAAVALFITASALSGLAWSGGSLIAFRLLQGVGGGLMQPVGQALVARHAGPRRIGRLVGIITVPVSVAPILGPVLGGVLVQWAGWRWLFLVNVPVGLIALALAARVVPADGGERDTSVRPDGIGLTLLPTGLAALVYGLAQYGQEGASALTQAVALAVGVVFLAGYVLHALRTTRTPLLDLRLFAGRGFALAGINTFLLGAALYSSMLLLPLYFMQVKGVSALQAGLMLAPQALGSALVTPLAGRLTDRYGPRNTVLVGIALTILGTLPFALATDGPGELLLAAALFVRGVGLGAVVPPNVAATYTSVHRGQAPAATSARTVLNRVGGSVGTAVLAVILQSALAQAEAHGSGAADAYARTFQWVLAFGALTLLPAALYPRHAPGKG</sequence>
<feature type="transmembrane region" description="Helical" evidence="9">
    <location>
        <begin position="22"/>
        <end position="44"/>
    </location>
</feature>
<feature type="transmembrane region" description="Helical" evidence="9">
    <location>
        <begin position="453"/>
        <end position="471"/>
    </location>
</feature>
<accession>A0ABT2CQ79</accession>
<feature type="transmembrane region" description="Helical" evidence="9">
    <location>
        <begin position="178"/>
        <end position="197"/>
    </location>
</feature>
<dbReference type="Proteomes" id="UP001431313">
    <property type="component" value="Unassembled WGS sequence"/>
</dbReference>
<organism evidence="11 12">
    <name type="scientific">Streptomyces pyxinae</name>
    <dbReference type="NCBI Taxonomy" id="2970734"/>
    <lineage>
        <taxon>Bacteria</taxon>
        <taxon>Bacillati</taxon>
        <taxon>Actinomycetota</taxon>
        <taxon>Actinomycetes</taxon>
        <taxon>Kitasatosporales</taxon>
        <taxon>Streptomycetaceae</taxon>
        <taxon>Streptomyces</taxon>
    </lineage>
</organism>
<evidence type="ECO:0000256" key="4">
    <source>
        <dbReference type="ARBA" id="ARBA00022475"/>
    </source>
</evidence>
<dbReference type="NCBIfam" id="TIGR00711">
    <property type="entry name" value="efflux_EmrB"/>
    <property type="match status" value="1"/>
</dbReference>
<feature type="transmembrane region" description="Helical" evidence="9">
    <location>
        <begin position="313"/>
        <end position="336"/>
    </location>
</feature>
<keyword evidence="12" id="KW-1185">Reference proteome</keyword>
<evidence type="ECO:0000256" key="6">
    <source>
        <dbReference type="ARBA" id="ARBA00022989"/>
    </source>
</evidence>
<gene>
    <name evidence="11" type="ORF">NX801_28955</name>
</gene>
<evidence type="ECO:0000313" key="11">
    <source>
        <dbReference type="EMBL" id="MCS0639594.1"/>
    </source>
</evidence>
<dbReference type="PANTHER" id="PTHR42718">
    <property type="entry name" value="MAJOR FACILITATOR SUPERFAMILY MULTIDRUG TRANSPORTER MFSC"/>
    <property type="match status" value="1"/>
</dbReference>
<keyword evidence="7 9" id="KW-0472">Membrane</keyword>
<dbReference type="PRINTS" id="PR01036">
    <property type="entry name" value="TCRTETB"/>
</dbReference>
<evidence type="ECO:0000256" key="9">
    <source>
        <dbReference type="SAM" id="Phobius"/>
    </source>
</evidence>
<dbReference type="CDD" id="cd17503">
    <property type="entry name" value="MFS_LmrB_MDR_like"/>
    <property type="match status" value="1"/>
</dbReference>
<dbReference type="Gene3D" id="1.20.1250.20">
    <property type="entry name" value="MFS general substrate transporter like domains"/>
    <property type="match status" value="2"/>
</dbReference>
<feature type="transmembrane region" description="Helical" evidence="9">
    <location>
        <begin position="92"/>
        <end position="111"/>
    </location>
</feature>
<protein>
    <submittedName>
        <fullName evidence="11">Multidrug efflux MFS transporter</fullName>
    </submittedName>
</protein>
<evidence type="ECO:0000256" key="5">
    <source>
        <dbReference type="ARBA" id="ARBA00022692"/>
    </source>
</evidence>
<feature type="transmembrane region" description="Helical" evidence="9">
    <location>
        <begin position="348"/>
        <end position="367"/>
    </location>
</feature>
<evidence type="ECO:0000256" key="7">
    <source>
        <dbReference type="ARBA" id="ARBA00023136"/>
    </source>
</evidence>
<feature type="transmembrane region" description="Helical" evidence="9">
    <location>
        <begin position="242"/>
        <end position="261"/>
    </location>
</feature>
<comment type="similarity">
    <text evidence="2">Belongs to the major facilitator superfamily. EmrB family.</text>
</comment>
<dbReference type="PANTHER" id="PTHR42718:SF9">
    <property type="entry name" value="MAJOR FACILITATOR SUPERFAMILY MULTIDRUG TRANSPORTER MFSC"/>
    <property type="match status" value="1"/>
</dbReference>
<evidence type="ECO:0000313" key="12">
    <source>
        <dbReference type="Proteomes" id="UP001431313"/>
    </source>
</evidence>
<keyword evidence="6 9" id="KW-1133">Transmembrane helix</keyword>
<evidence type="ECO:0000256" key="8">
    <source>
        <dbReference type="ARBA" id="ARBA00023251"/>
    </source>
</evidence>
<keyword evidence="3" id="KW-0813">Transport</keyword>
<reference evidence="11" key="1">
    <citation type="submission" date="2022-08" db="EMBL/GenBank/DDBJ databases">
        <authorList>
            <person name="Somphong A."/>
            <person name="Phongsopitanun W."/>
        </authorList>
    </citation>
    <scope>NUCLEOTIDE SEQUENCE</scope>
    <source>
        <strain evidence="11">LP05-1</strain>
    </source>
</reference>
<feature type="transmembrane region" description="Helical" evidence="9">
    <location>
        <begin position="150"/>
        <end position="172"/>
    </location>
</feature>
<dbReference type="InterPro" id="IPR011701">
    <property type="entry name" value="MFS"/>
</dbReference>
<dbReference type="EMBL" id="JANUGQ010000039">
    <property type="protein sequence ID" value="MCS0639594.1"/>
    <property type="molecule type" value="Genomic_DNA"/>
</dbReference>
<dbReference type="InterPro" id="IPR036259">
    <property type="entry name" value="MFS_trans_sf"/>
</dbReference>
<dbReference type="Pfam" id="PF07690">
    <property type="entry name" value="MFS_1"/>
    <property type="match status" value="1"/>
</dbReference>
<evidence type="ECO:0000259" key="10">
    <source>
        <dbReference type="PROSITE" id="PS50850"/>
    </source>
</evidence>
<evidence type="ECO:0000256" key="2">
    <source>
        <dbReference type="ARBA" id="ARBA00008537"/>
    </source>
</evidence>
<name>A0ABT2CQ79_9ACTN</name>
<evidence type="ECO:0000256" key="1">
    <source>
        <dbReference type="ARBA" id="ARBA00004651"/>
    </source>
</evidence>
<feature type="transmembrane region" description="Helical" evidence="9">
    <location>
        <begin position="282"/>
        <end position="307"/>
    </location>
</feature>
<comment type="subcellular location">
    <subcellularLocation>
        <location evidence="1">Cell membrane</location>
        <topology evidence="1">Multi-pass membrane protein</topology>
    </subcellularLocation>
</comment>
<keyword evidence="8" id="KW-0046">Antibiotic resistance</keyword>